<organism evidence="2 3">
    <name type="scientific">Hyalella azteca</name>
    <name type="common">Amphipod</name>
    <dbReference type="NCBI Taxonomy" id="294128"/>
    <lineage>
        <taxon>Eukaryota</taxon>
        <taxon>Metazoa</taxon>
        <taxon>Ecdysozoa</taxon>
        <taxon>Arthropoda</taxon>
        <taxon>Crustacea</taxon>
        <taxon>Multicrustacea</taxon>
        <taxon>Malacostraca</taxon>
        <taxon>Eumalacostraca</taxon>
        <taxon>Peracarida</taxon>
        <taxon>Amphipoda</taxon>
        <taxon>Senticaudata</taxon>
        <taxon>Talitrida</taxon>
        <taxon>Talitroidea</taxon>
        <taxon>Hyalellidae</taxon>
        <taxon>Hyalella</taxon>
    </lineage>
</organism>
<feature type="signal peptide" evidence="1">
    <location>
        <begin position="1"/>
        <end position="23"/>
    </location>
</feature>
<protein>
    <submittedName>
        <fullName evidence="3">Uncharacterized protein LOC108664848</fullName>
    </submittedName>
</protein>
<reference evidence="3" key="1">
    <citation type="submission" date="2025-08" db="UniProtKB">
        <authorList>
            <consortium name="RefSeq"/>
        </authorList>
    </citation>
    <scope>IDENTIFICATION</scope>
    <source>
        <tissue evidence="3">Whole organism</tissue>
    </source>
</reference>
<sequence>MPSSLKTFISVLLALVIFRSSTAQLDKERGRFLGALSTITHLTFVTTTSTIPYTCYTSFATVNCGRRKRSNSQQPRQDSWLPAAPELSGSLSEAGPEVQTRVAVAEEYVGERKGRFAVTVWTSVTTTYTIIMTATNLSITYSVSILCSVPGATFPNACGR</sequence>
<name>A0A979FVI7_HYAAZ</name>
<proteinExistence type="predicted"/>
<feature type="chain" id="PRO_5037079680" evidence="1">
    <location>
        <begin position="24"/>
        <end position="160"/>
    </location>
</feature>
<dbReference type="OrthoDB" id="6403414at2759"/>
<keyword evidence="2" id="KW-1185">Reference proteome</keyword>
<keyword evidence="1" id="KW-0732">Signal</keyword>
<evidence type="ECO:0000256" key="1">
    <source>
        <dbReference type="SAM" id="SignalP"/>
    </source>
</evidence>
<accession>A0A979FVI7</accession>
<dbReference type="Proteomes" id="UP000694843">
    <property type="component" value="Unplaced"/>
</dbReference>
<dbReference type="KEGG" id="hazt:108664848"/>
<evidence type="ECO:0000313" key="3">
    <source>
        <dbReference type="RefSeq" id="XP_047741259.1"/>
    </source>
</evidence>
<dbReference type="AlphaFoldDB" id="A0A979FVI7"/>
<dbReference type="GeneID" id="108664848"/>
<dbReference type="RefSeq" id="XP_047741259.1">
    <property type="nucleotide sequence ID" value="XM_047885303.1"/>
</dbReference>
<evidence type="ECO:0000313" key="2">
    <source>
        <dbReference type="Proteomes" id="UP000694843"/>
    </source>
</evidence>
<gene>
    <name evidence="3" type="primary">LOC108664848</name>
</gene>